<comment type="similarity">
    <text evidence="12">Belongs to the pannexin family.</text>
</comment>
<sequence>MDAQQHIPQQVKSAGGASRIAQTSRVPRMVFAEIVGTLSFLQPQADDDISDRLHYYYTTTFLLLTAVLISLKMFGGRPIECWLPAEYKSSWEDYTEMYCWARNTYFTPFDEENLPEVVDRDYTMVSYYQWVPFFLVVVAFMFYAPCLIWRLLYDKSGIRLKDIMAFANDKANVQPAQRRANINGLSVHLSSIFRHRFRFGASHPYHHKIFKFLNLRYYESYLSYLYLVIKFLFLFNVLFQMYLMSRFLELEQRRYYGYGIFYDLVTGGGWKESKNFPVVTYCDMQIRILGHVQRHTVQCVLVINIFTEKIFFILWLWYTILAFFSFGSILTWIFTTLPFEQRRKFIARRLELADVNFDKQNYRNELDEFVRDYIKMDGIFVLKMITIHSGVLICTEVVDTMWDQFLNEQGHDVIVNLLEKKDTLDDEERAPSASGYSIEQGRRKTSVFAPLVSREDLTVELPSNQFLRPPSSRMNSVQ</sequence>
<evidence type="ECO:0000256" key="11">
    <source>
        <dbReference type="ARBA" id="ARBA00023303"/>
    </source>
</evidence>
<comment type="function">
    <text evidence="12">Structural component of the gap junctions.</text>
</comment>
<gene>
    <name evidence="12" type="primary">inx</name>
    <name evidence="13" type="ORF">CBOVIS_LOCUS9941</name>
</gene>
<reference evidence="13 14" key="1">
    <citation type="submission" date="2020-04" db="EMBL/GenBank/DDBJ databases">
        <authorList>
            <person name="Laetsch R D."/>
            <person name="Stevens L."/>
            <person name="Kumar S."/>
            <person name="Blaxter L. M."/>
        </authorList>
    </citation>
    <scope>NUCLEOTIDE SEQUENCE [LARGE SCALE GENOMIC DNA]</scope>
</reference>
<dbReference type="OrthoDB" id="5867527at2759"/>
<evidence type="ECO:0000256" key="4">
    <source>
        <dbReference type="ARBA" id="ARBA00022475"/>
    </source>
</evidence>
<keyword evidence="8 12" id="KW-1133">Transmembrane helix</keyword>
<dbReference type="InterPro" id="IPR000990">
    <property type="entry name" value="Innexin"/>
</dbReference>
<evidence type="ECO:0000256" key="9">
    <source>
        <dbReference type="ARBA" id="ARBA00023065"/>
    </source>
</evidence>
<dbReference type="GO" id="GO:0005886">
    <property type="term" value="C:plasma membrane"/>
    <property type="evidence" value="ECO:0007669"/>
    <property type="project" value="UniProtKB-SubCell"/>
</dbReference>
<organism evidence="13 14">
    <name type="scientific">Caenorhabditis bovis</name>
    <dbReference type="NCBI Taxonomy" id="2654633"/>
    <lineage>
        <taxon>Eukaryota</taxon>
        <taxon>Metazoa</taxon>
        <taxon>Ecdysozoa</taxon>
        <taxon>Nematoda</taxon>
        <taxon>Chromadorea</taxon>
        <taxon>Rhabditida</taxon>
        <taxon>Rhabditina</taxon>
        <taxon>Rhabditomorpha</taxon>
        <taxon>Rhabditoidea</taxon>
        <taxon>Rhabditidae</taxon>
        <taxon>Peloderinae</taxon>
        <taxon>Caenorhabditis</taxon>
    </lineage>
</organism>
<evidence type="ECO:0000256" key="12">
    <source>
        <dbReference type="RuleBase" id="RU010713"/>
    </source>
</evidence>
<dbReference type="GO" id="GO:0005243">
    <property type="term" value="F:gap junction channel activity"/>
    <property type="evidence" value="ECO:0007669"/>
    <property type="project" value="TreeGrafter"/>
</dbReference>
<dbReference type="PANTHER" id="PTHR11893">
    <property type="entry name" value="INNEXIN"/>
    <property type="match status" value="1"/>
</dbReference>
<dbReference type="Pfam" id="PF00876">
    <property type="entry name" value="Innexin"/>
    <property type="match status" value="1"/>
</dbReference>
<evidence type="ECO:0000313" key="13">
    <source>
        <dbReference type="EMBL" id="CAB3408120.1"/>
    </source>
</evidence>
<keyword evidence="7" id="KW-0965">Cell junction</keyword>
<dbReference type="PANTHER" id="PTHR11893:SF44">
    <property type="entry name" value="INNEXIN"/>
    <property type="match status" value="1"/>
</dbReference>
<evidence type="ECO:0000256" key="1">
    <source>
        <dbReference type="ARBA" id="ARBA00004610"/>
    </source>
</evidence>
<keyword evidence="11 12" id="KW-0407">Ion channel</keyword>
<evidence type="ECO:0000256" key="8">
    <source>
        <dbReference type="ARBA" id="ARBA00022989"/>
    </source>
</evidence>
<comment type="caution">
    <text evidence="13">The sequence shown here is derived from an EMBL/GenBank/DDBJ whole genome shotgun (WGS) entry which is preliminary data.</text>
</comment>
<evidence type="ECO:0000313" key="14">
    <source>
        <dbReference type="Proteomes" id="UP000494206"/>
    </source>
</evidence>
<evidence type="ECO:0000256" key="6">
    <source>
        <dbReference type="ARBA" id="ARBA00022868"/>
    </source>
</evidence>
<evidence type="ECO:0000256" key="2">
    <source>
        <dbReference type="ARBA" id="ARBA00004651"/>
    </source>
</evidence>
<feature type="transmembrane region" description="Helical" evidence="12">
    <location>
        <begin position="130"/>
        <end position="152"/>
    </location>
</feature>
<name>A0A8S1F7B6_9PELO</name>
<keyword evidence="10 12" id="KW-0472">Membrane</keyword>
<dbReference type="AlphaFoldDB" id="A0A8S1F7B6"/>
<protein>
    <recommendedName>
        <fullName evidence="12">Innexin</fullName>
    </recommendedName>
</protein>
<accession>A0A8S1F7B6</accession>
<dbReference type="EMBL" id="CADEPM010000006">
    <property type="protein sequence ID" value="CAB3408120.1"/>
    <property type="molecule type" value="Genomic_DNA"/>
</dbReference>
<feature type="transmembrane region" description="Helical" evidence="12">
    <location>
        <begin position="55"/>
        <end position="74"/>
    </location>
</feature>
<keyword evidence="3 12" id="KW-0813">Transport</keyword>
<dbReference type="PROSITE" id="PS51013">
    <property type="entry name" value="PANNEXIN"/>
    <property type="match status" value="1"/>
</dbReference>
<dbReference type="PRINTS" id="PR01262">
    <property type="entry name" value="INNEXIN"/>
</dbReference>
<comment type="subcellular location">
    <subcellularLocation>
        <location evidence="1">Cell junction</location>
        <location evidence="1">Gap junction</location>
    </subcellularLocation>
    <subcellularLocation>
        <location evidence="2 12">Cell membrane</location>
        <topology evidence="2 12">Multi-pass membrane protein</topology>
    </subcellularLocation>
</comment>
<keyword evidence="14" id="KW-1185">Reference proteome</keyword>
<feature type="transmembrane region" description="Helical" evidence="12">
    <location>
        <begin position="221"/>
        <end position="243"/>
    </location>
</feature>
<feature type="transmembrane region" description="Helical" evidence="12">
    <location>
        <begin position="315"/>
        <end position="339"/>
    </location>
</feature>
<evidence type="ECO:0000256" key="7">
    <source>
        <dbReference type="ARBA" id="ARBA00022949"/>
    </source>
</evidence>
<evidence type="ECO:0000256" key="10">
    <source>
        <dbReference type="ARBA" id="ARBA00023136"/>
    </source>
</evidence>
<dbReference type="Proteomes" id="UP000494206">
    <property type="component" value="Unassembled WGS sequence"/>
</dbReference>
<keyword evidence="6" id="KW-0303">Gap junction</keyword>
<keyword evidence="9 12" id="KW-0406">Ion transport</keyword>
<evidence type="ECO:0000256" key="3">
    <source>
        <dbReference type="ARBA" id="ARBA00022448"/>
    </source>
</evidence>
<dbReference type="GO" id="GO:0005921">
    <property type="term" value="C:gap junction"/>
    <property type="evidence" value="ECO:0007669"/>
    <property type="project" value="UniProtKB-SubCell"/>
</dbReference>
<evidence type="ECO:0000256" key="5">
    <source>
        <dbReference type="ARBA" id="ARBA00022692"/>
    </source>
</evidence>
<keyword evidence="5 12" id="KW-0812">Transmembrane</keyword>
<proteinExistence type="inferred from homology"/>
<dbReference type="GO" id="GO:0034220">
    <property type="term" value="P:monoatomic ion transmembrane transport"/>
    <property type="evidence" value="ECO:0007669"/>
    <property type="project" value="UniProtKB-KW"/>
</dbReference>
<keyword evidence="4" id="KW-1003">Cell membrane</keyword>